<dbReference type="SUPFAM" id="SSF52833">
    <property type="entry name" value="Thioredoxin-like"/>
    <property type="match status" value="1"/>
</dbReference>
<proteinExistence type="predicted"/>
<feature type="domain" description="Glutaredoxin" evidence="1">
    <location>
        <begin position="3"/>
        <end position="38"/>
    </location>
</feature>
<name>A0A1F5G1B1_9BACT</name>
<protein>
    <recommendedName>
        <fullName evidence="1">Glutaredoxin domain-containing protein</fullName>
    </recommendedName>
</protein>
<reference evidence="2 3" key="1">
    <citation type="journal article" date="2016" name="Nat. Commun.">
        <title>Thousands of microbial genomes shed light on interconnected biogeochemical processes in an aquifer system.</title>
        <authorList>
            <person name="Anantharaman K."/>
            <person name="Brown C.T."/>
            <person name="Hug L.A."/>
            <person name="Sharon I."/>
            <person name="Castelle C.J."/>
            <person name="Probst A.J."/>
            <person name="Thomas B.C."/>
            <person name="Singh A."/>
            <person name="Wilkins M.J."/>
            <person name="Karaoz U."/>
            <person name="Brodie E.L."/>
            <person name="Williams K.H."/>
            <person name="Hubbard S.S."/>
            <person name="Banfield J.F."/>
        </authorList>
    </citation>
    <scope>NUCLEOTIDE SEQUENCE [LARGE SCALE GENOMIC DNA]</scope>
</reference>
<dbReference type="CDD" id="cd02976">
    <property type="entry name" value="NrdH"/>
    <property type="match status" value="1"/>
</dbReference>
<dbReference type="Gene3D" id="3.40.30.10">
    <property type="entry name" value="Glutaredoxin"/>
    <property type="match status" value="1"/>
</dbReference>
<organism evidence="2 3">
    <name type="scientific">Candidatus Curtissbacteria bacterium RBG_16_39_7</name>
    <dbReference type="NCBI Taxonomy" id="1797707"/>
    <lineage>
        <taxon>Bacteria</taxon>
        <taxon>Candidatus Curtissiibacteriota</taxon>
    </lineage>
</organism>
<gene>
    <name evidence="2" type="ORF">A2Z23_00085</name>
</gene>
<evidence type="ECO:0000259" key="1">
    <source>
        <dbReference type="Pfam" id="PF00462"/>
    </source>
</evidence>
<dbReference type="InterPro" id="IPR002109">
    <property type="entry name" value="Glutaredoxin"/>
</dbReference>
<dbReference type="Pfam" id="PF00462">
    <property type="entry name" value="Glutaredoxin"/>
    <property type="match status" value="1"/>
</dbReference>
<dbReference type="Proteomes" id="UP000176628">
    <property type="component" value="Unassembled WGS sequence"/>
</dbReference>
<dbReference type="InterPro" id="IPR036249">
    <property type="entry name" value="Thioredoxin-like_sf"/>
</dbReference>
<comment type="caution">
    <text evidence="2">The sequence shown here is derived from an EMBL/GenBank/DDBJ whole genome shotgun (WGS) entry which is preliminary data.</text>
</comment>
<sequence>MEKAYLSTKGIVYQEILVDQDPRAIEEMVVKSGQIGVPLTEITFEDGSQEFILGFDKEKLNQVLGLV</sequence>
<evidence type="ECO:0000313" key="3">
    <source>
        <dbReference type="Proteomes" id="UP000176628"/>
    </source>
</evidence>
<accession>A0A1F5G1B1</accession>
<evidence type="ECO:0000313" key="2">
    <source>
        <dbReference type="EMBL" id="OGD85660.1"/>
    </source>
</evidence>
<dbReference type="EMBL" id="MFAV01000048">
    <property type="protein sequence ID" value="OGD85660.1"/>
    <property type="molecule type" value="Genomic_DNA"/>
</dbReference>
<dbReference type="AlphaFoldDB" id="A0A1F5G1B1"/>